<dbReference type="PANTHER" id="PTHR35333">
    <property type="entry name" value="BETA-LACTAMASE"/>
    <property type="match status" value="1"/>
</dbReference>
<dbReference type="GO" id="GO:0008800">
    <property type="term" value="F:beta-lactamase activity"/>
    <property type="evidence" value="ECO:0007669"/>
    <property type="project" value="InterPro"/>
</dbReference>
<gene>
    <name evidence="3" type="ordered locus">Mesil_1646</name>
</gene>
<keyword evidence="4" id="KW-1185">Reference proteome</keyword>
<organism evidence="3 4">
    <name type="scientific">Allomeiothermus silvanus (strain ATCC 700542 / DSM 9946 / NBRC 106475 / NCIMB 13440 / VI-R2)</name>
    <name type="common">Thermus silvanus</name>
    <dbReference type="NCBI Taxonomy" id="526227"/>
    <lineage>
        <taxon>Bacteria</taxon>
        <taxon>Thermotogati</taxon>
        <taxon>Deinococcota</taxon>
        <taxon>Deinococci</taxon>
        <taxon>Thermales</taxon>
        <taxon>Thermaceae</taxon>
        <taxon>Allomeiothermus</taxon>
    </lineage>
</organism>
<name>D7BFH8_ALLS1</name>
<dbReference type="PANTHER" id="PTHR35333:SF5">
    <property type="entry name" value="CONSERVED LIPOPROTEIN LPQF-RELATED"/>
    <property type="match status" value="1"/>
</dbReference>
<protein>
    <submittedName>
        <fullName evidence="3">Beta lactamase-related protein, putative</fullName>
    </submittedName>
</protein>
<evidence type="ECO:0000256" key="1">
    <source>
        <dbReference type="SAM" id="SignalP"/>
    </source>
</evidence>
<feature type="signal peptide" evidence="1">
    <location>
        <begin position="1"/>
        <end position="17"/>
    </location>
</feature>
<keyword evidence="1" id="KW-0732">Signal</keyword>
<sequence length="399" mass="43298">MKPTLLVVLALLASAWAQNLNPQQALERLFTLRPAKAEWFAPAFLSQVAPAQIDQIIAQLEAQLGKYQAVRPEGQDFVVEMEKGLVPTKIALDAQGRITGLLFQTPRPKVNSLEAALAGFRGLPGRVSVLVLEDGQPKASLNPDEPLAVGSAFKLAVLAALKAEIESGKRKWSDVVELRPEWKSLPSGVLHTWPNGSPLTLHTLAAEMISISDNTAADALISILGREAVEAVAPRNRPFLTTKEAFALKNPANKALLERYLKGDATVRAALLPELKNAPLPMEADFTRGPLALQVEWFFSVRELCTLMERVQSLPLMSINPGVANPADWARVAFKGGSEPGVLNLTTGLETPLSPQSREGKGGKRYCVSATWNNPQEALDEQKFIMLYSGLLEALRLGP</sequence>
<feature type="domain" description="Beta-lactamase class A catalytic" evidence="2">
    <location>
        <begin position="127"/>
        <end position="233"/>
    </location>
</feature>
<dbReference type="Proteomes" id="UP000001916">
    <property type="component" value="Chromosome"/>
</dbReference>
<dbReference type="KEGG" id="msv:Mesil_1646"/>
<dbReference type="HOGENOM" id="CLU_042385_0_0_0"/>
<evidence type="ECO:0000313" key="4">
    <source>
        <dbReference type="Proteomes" id="UP000001916"/>
    </source>
</evidence>
<dbReference type="SUPFAM" id="SSF56601">
    <property type="entry name" value="beta-lactamase/transpeptidase-like"/>
    <property type="match status" value="1"/>
</dbReference>
<dbReference type="InterPro" id="IPR045155">
    <property type="entry name" value="Beta-lactam_cat"/>
</dbReference>
<dbReference type="InterPro" id="IPR000871">
    <property type="entry name" value="Beta-lactam_class-A"/>
</dbReference>
<dbReference type="STRING" id="526227.Mesil_1646"/>
<dbReference type="OrthoDB" id="9775096at2"/>
<evidence type="ECO:0000259" key="2">
    <source>
        <dbReference type="Pfam" id="PF13354"/>
    </source>
</evidence>
<reference evidence="3 4" key="1">
    <citation type="journal article" date="2010" name="Stand. Genomic Sci.">
        <title>Complete genome sequence of Meiothermus silvanus type strain (VI-R2).</title>
        <authorList>
            <person name="Sikorski J."/>
            <person name="Tindall B.J."/>
            <person name="Lowry S."/>
            <person name="Lucas S."/>
            <person name="Nolan M."/>
            <person name="Copeland A."/>
            <person name="Glavina Del Rio T."/>
            <person name="Tice H."/>
            <person name="Cheng J.F."/>
            <person name="Han C."/>
            <person name="Pitluck S."/>
            <person name="Liolios K."/>
            <person name="Ivanova N."/>
            <person name="Mavromatis K."/>
            <person name="Mikhailova N."/>
            <person name="Pati A."/>
            <person name="Goodwin L."/>
            <person name="Chen A."/>
            <person name="Palaniappan K."/>
            <person name="Land M."/>
            <person name="Hauser L."/>
            <person name="Chang Y.J."/>
            <person name="Jeffries C.D."/>
            <person name="Rohde M."/>
            <person name="Goker M."/>
            <person name="Woyke T."/>
            <person name="Bristow J."/>
            <person name="Eisen J.A."/>
            <person name="Markowitz V."/>
            <person name="Hugenholtz P."/>
            <person name="Kyrpides N.C."/>
            <person name="Klenk H.P."/>
            <person name="Lapidus A."/>
        </authorList>
    </citation>
    <scope>NUCLEOTIDE SEQUENCE [LARGE SCALE GENOMIC DNA]</scope>
    <source>
        <strain evidence="4">ATCC 700542 / DSM 9946 / VI-R2</strain>
    </source>
</reference>
<dbReference type="Gene3D" id="3.40.710.10">
    <property type="entry name" value="DD-peptidase/beta-lactamase superfamily"/>
    <property type="match status" value="1"/>
</dbReference>
<dbReference type="InterPro" id="IPR012338">
    <property type="entry name" value="Beta-lactam/transpept-like"/>
</dbReference>
<evidence type="ECO:0000313" key="3">
    <source>
        <dbReference type="EMBL" id="ADH63531.1"/>
    </source>
</evidence>
<dbReference type="EMBL" id="CP002042">
    <property type="protein sequence ID" value="ADH63531.1"/>
    <property type="molecule type" value="Genomic_DNA"/>
</dbReference>
<dbReference type="GO" id="GO:0030655">
    <property type="term" value="P:beta-lactam antibiotic catabolic process"/>
    <property type="evidence" value="ECO:0007669"/>
    <property type="project" value="InterPro"/>
</dbReference>
<dbReference type="RefSeq" id="WP_013158093.1">
    <property type="nucleotide sequence ID" value="NC_014212.1"/>
</dbReference>
<accession>D7BFH8</accession>
<dbReference type="AlphaFoldDB" id="D7BFH8"/>
<dbReference type="Pfam" id="PF13354">
    <property type="entry name" value="Beta-lactamase2"/>
    <property type="match status" value="1"/>
</dbReference>
<feature type="chain" id="PRO_5003093139" evidence="1">
    <location>
        <begin position="18"/>
        <end position="399"/>
    </location>
</feature>
<dbReference type="eggNOG" id="COG2367">
    <property type="taxonomic scope" value="Bacteria"/>
</dbReference>
<dbReference type="GO" id="GO:0046677">
    <property type="term" value="P:response to antibiotic"/>
    <property type="evidence" value="ECO:0007669"/>
    <property type="project" value="InterPro"/>
</dbReference>
<proteinExistence type="predicted"/>